<feature type="chain" id="PRO_5043562597" evidence="2">
    <location>
        <begin position="17"/>
        <end position="173"/>
    </location>
</feature>
<feature type="compositionally biased region" description="Basic and acidic residues" evidence="1">
    <location>
        <begin position="113"/>
        <end position="127"/>
    </location>
</feature>
<protein>
    <submittedName>
        <fullName evidence="3">Uncharacterized protein</fullName>
    </submittedName>
</protein>
<reference evidence="3 4" key="1">
    <citation type="submission" date="2021-06" db="EMBL/GenBank/DDBJ databases">
        <title>Caerostris extrusa draft genome.</title>
        <authorList>
            <person name="Kono N."/>
            <person name="Arakawa K."/>
        </authorList>
    </citation>
    <scope>NUCLEOTIDE SEQUENCE [LARGE SCALE GENOMIC DNA]</scope>
</reference>
<sequence length="173" mass="19147">MMWMLYFMMILSAAAAQMPESFKSLFFPENNENTITQFTDNKCTLFMPIHGSTELFIENGNACLVSMSFGCCCRRIPHGRREEGSSFCSDGAPVGPRVAVSVSGRGRCCSEPLPDRRRAPLHEDRTHTPTPVPCGSANGPAQVRPLHSPGRNTPACQTNEFLYPFNAERMAKL</sequence>
<proteinExistence type="predicted"/>
<dbReference type="Proteomes" id="UP001054945">
    <property type="component" value="Unassembled WGS sequence"/>
</dbReference>
<keyword evidence="2" id="KW-0732">Signal</keyword>
<evidence type="ECO:0000256" key="1">
    <source>
        <dbReference type="SAM" id="MobiDB-lite"/>
    </source>
</evidence>
<feature type="signal peptide" evidence="2">
    <location>
        <begin position="1"/>
        <end position="16"/>
    </location>
</feature>
<dbReference type="AlphaFoldDB" id="A0AAV4VHD7"/>
<accession>A0AAV4VHD7</accession>
<gene>
    <name evidence="3" type="ORF">CEXT_14681</name>
</gene>
<dbReference type="EMBL" id="BPLR01014477">
    <property type="protein sequence ID" value="GIY69034.1"/>
    <property type="molecule type" value="Genomic_DNA"/>
</dbReference>
<feature type="region of interest" description="Disordered" evidence="1">
    <location>
        <begin position="111"/>
        <end position="155"/>
    </location>
</feature>
<evidence type="ECO:0000313" key="3">
    <source>
        <dbReference type="EMBL" id="GIY69034.1"/>
    </source>
</evidence>
<comment type="caution">
    <text evidence="3">The sequence shown here is derived from an EMBL/GenBank/DDBJ whole genome shotgun (WGS) entry which is preliminary data.</text>
</comment>
<keyword evidence="4" id="KW-1185">Reference proteome</keyword>
<organism evidence="3 4">
    <name type="scientific">Caerostris extrusa</name>
    <name type="common">Bark spider</name>
    <name type="synonym">Caerostris bankana</name>
    <dbReference type="NCBI Taxonomy" id="172846"/>
    <lineage>
        <taxon>Eukaryota</taxon>
        <taxon>Metazoa</taxon>
        <taxon>Ecdysozoa</taxon>
        <taxon>Arthropoda</taxon>
        <taxon>Chelicerata</taxon>
        <taxon>Arachnida</taxon>
        <taxon>Araneae</taxon>
        <taxon>Araneomorphae</taxon>
        <taxon>Entelegynae</taxon>
        <taxon>Araneoidea</taxon>
        <taxon>Araneidae</taxon>
        <taxon>Caerostris</taxon>
    </lineage>
</organism>
<evidence type="ECO:0000256" key="2">
    <source>
        <dbReference type="SAM" id="SignalP"/>
    </source>
</evidence>
<name>A0AAV4VHD7_CAEEX</name>
<evidence type="ECO:0000313" key="4">
    <source>
        <dbReference type="Proteomes" id="UP001054945"/>
    </source>
</evidence>